<dbReference type="Proteomes" id="UP001275867">
    <property type="component" value="Unassembled WGS sequence"/>
</dbReference>
<reference evidence="1" key="1">
    <citation type="submission" date="2019-10" db="EMBL/GenBank/DDBJ databases">
        <title>Malate fermentation in French cider.</title>
        <authorList>
            <person name="Cousin F.J."/>
            <person name="Medina Fernandez S."/>
            <person name="Misery B."/>
            <person name="Laplace J.-M."/>
            <person name="Cretenet M."/>
        </authorList>
    </citation>
    <scope>NUCLEOTIDE SEQUENCE</scope>
    <source>
        <strain evidence="1">UCMA15901</strain>
    </source>
</reference>
<protein>
    <submittedName>
        <fullName evidence="1">Uncharacterized protein</fullName>
    </submittedName>
</protein>
<proteinExistence type="predicted"/>
<dbReference type="RefSeq" id="WP_157077538.1">
    <property type="nucleotide sequence ID" value="NZ_OZ061292.1"/>
</dbReference>
<dbReference type="EMBL" id="WERX01000022">
    <property type="protein sequence ID" value="MDV7694687.1"/>
    <property type="molecule type" value="Genomic_DNA"/>
</dbReference>
<evidence type="ECO:0000313" key="2">
    <source>
        <dbReference type="Proteomes" id="UP001275867"/>
    </source>
</evidence>
<dbReference type="GeneID" id="93383648"/>
<sequence length="181" mass="20614">MATYASDDSIESLATSGDSSNMTAGTLIGLNHEIRTNNGHMEIRSHRGIIYRLGTNTTFSIQQRIEGEVPIFYGKVYMDTLRADTIVDGGKYRTSCVSLTENIDPVTDRYYALNDPFEIMEYDEQGREFQIASVAPFTKLDLRFNNNLVMREKYQVVSRAALNDEEIDSLYSEWVSPVNWK</sequence>
<dbReference type="AlphaFoldDB" id="A0AAP5WFH3"/>
<name>A0AAP5WFH3_9LACO</name>
<organism evidence="1 2">
    <name type="scientific">Pediococcus parvulus</name>
    <dbReference type="NCBI Taxonomy" id="54062"/>
    <lineage>
        <taxon>Bacteria</taxon>
        <taxon>Bacillati</taxon>
        <taxon>Bacillota</taxon>
        <taxon>Bacilli</taxon>
        <taxon>Lactobacillales</taxon>
        <taxon>Lactobacillaceae</taxon>
        <taxon>Pediococcus</taxon>
    </lineage>
</organism>
<accession>A0AAP5WFH3</accession>
<comment type="caution">
    <text evidence="1">The sequence shown here is derived from an EMBL/GenBank/DDBJ whole genome shotgun (WGS) entry which is preliminary data.</text>
</comment>
<evidence type="ECO:0000313" key="1">
    <source>
        <dbReference type="EMBL" id="MDV7694687.1"/>
    </source>
</evidence>
<gene>
    <name evidence="1" type="ORF">GA842_07355</name>
</gene>